<proteinExistence type="predicted"/>
<dbReference type="Pfam" id="PF00106">
    <property type="entry name" value="adh_short"/>
    <property type="match status" value="1"/>
</dbReference>
<reference evidence="1" key="2">
    <citation type="submission" date="2025-05" db="UniProtKB">
        <authorList>
            <consortium name="EnsemblMetazoa"/>
        </authorList>
    </citation>
    <scope>IDENTIFICATION</scope>
    <source>
        <strain evidence="1">Foshan</strain>
    </source>
</reference>
<dbReference type="InterPro" id="IPR036291">
    <property type="entry name" value="NAD(P)-bd_dom_sf"/>
</dbReference>
<organism evidence="1 2">
    <name type="scientific">Aedes albopictus</name>
    <name type="common">Asian tiger mosquito</name>
    <name type="synonym">Stegomyia albopicta</name>
    <dbReference type="NCBI Taxonomy" id="7160"/>
    <lineage>
        <taxon>Eukaryota</taxon>
        <taxon>Metazoa</taxon>
        <taxon>Ecdysozoa</taxon>
        <taxon>Arthropoda</taxon>
        <taxon>Hexapoda</taxon>
        <taxon>Insecta</taxon>
        <taxon>Pterygota</taxon>
        <taxon>Neoptera</taxon>
        <taxon>Endopterygota</taxon>
        <taxon>Diptera</taxon>
        <taxon>Nematocera</taxon>
        <taxon>Culicoidea</taxon>
        <taxon>Culicidae</taxon>
        <taxon>Culicinae</taxon>
        <taxon>Aedini</taxon>
        <taxon>Aedes</taxon>
        <taxon>Stegomyia</taxon>
    </lineage>
</organism>
<evidence type="ECO:0000313" key="2">
    <source>
        <dbReference type="Proteomes" id="UP000069940"/>
    </source>
</evidence>
<dbReference type="EnsemblMetazoa" id="AALFPA23_001670.R38924">
    <property type="protein sequence ID" value="AALFPA23_001670.P38924"/>
    <property type="gene ID" value="AALFPA23_001670"/>
</dbReference>
<accession>A0ABM1XPR7</accession>
<keyword evidence="2" id="KW-1185">Reference proteome</keyword>
<dbReference type="SUPFAM" id="SSF51735">
    <property type="entry name" value="NAD(P)-binding Rossmann-fold domains"/>
    <property type="match status" value="1"/>
</dbReference>
<reference evidence="2" key="1">
    <citation type="journal article" date="2015" name="Proc. Natl. Acad. Sci. U.S.A.">
        <title>Genome sequence of the Asian Tiger mosquito, Aedes albopictus, reveals insights into its biology, genetics, and evolution.</title>
        <authorList>
            <person name="Chen X.G."/>
            <person name="Jiang X."/>
            <person name="Gu J."/>
            <person name="Xu M."/>
            <person name="Wu Y."/>
            <person name="Deng Y."/>
            <person name="Zhang C."/>
            <person name="Bonizzoni M."/>
            <person name="Dermauw W."/>
            <person name="Vontas J."/>
            <person name="Armbruster P."/>
            <person name="Huang X."/>
            <person name="Yang Y."/>
            <person name="Zhang H."/>
            <person name="He W."/>
            <person name="Peng H."/>
            <person name="Liu Y."/>
            <person name="Wu K."/>
            <person name="Chen J."/>
            <person name="Lirakis M."/>
            <person name="Topalis P."/>
            <person name="Van Leeuwen T."/>
            <person name="Hall A.B."/>
            <person name="Jiang X."/>
            <person name="Thorpe C."/>
            <person name="Mueller R.L."/>
            <person name="Sun C."/>
            <person name="Waterhouse R.M."/>
            <person name="Yan G."/>
            <person name="Tu Z.J."/>
            <person name="Fang X."/>
            <person name="James A.A."/>
        </authorList>
    </citation>
    <scope>NUCLEOTIDE SEQUENCE [LARGE SCALE GENOMIC DNA]</scope>
    <source>
        <strain evidence="2">Foshan</strain>
    </source>
</reference>
<dbReference type="Proteomes" id="UP000069940">
    <property type="component" value="Unassembled WGS sequence"/>
</dbReference>
<evidence type="ECO:0000313" key="1">
    <source>
        <dbReference type="EnsemblMetazoa" id="AALFPA23_001670.P38924"/>
    </source>
</evidence>
<dbReference type="RefSeq" id="XP_062701547.1">
    <property type="nucleotide sequence ID" value="XM_062845563.1"/>
</dbReference>
<dbReference type="Gene3D" id="3.40.50.720">
    <property type="entry name" value="NAD(P)-binding Rossmann-like Domain"/>
    <property type="match status" value="1"/>
</dbReference>
<dbReference type="GeneID" id="109421862"/>
<sequence>MSNESILHKRNVLITNGSSALSQALCEQLIEIHKCRVALVSSGEERTESARHQFYCDVSSRKEVTELATKLKTQFGSSIELVIHQECGNDFGITAEQMDRFVSQTSNDILGYVNLLTCFVPDMLQHGSGRIVSVKNTPSKVHAAIDCQPDYDDLVESIFRAQAATVPSHIMRGPENIRLTTIFTNQPPQQQAAKPGPNLNLTDRELALRILRGIESNQAHVQVHARRNLFEFCSTNIVQLAAFGLDKLQLRKSQKIPIKVQ</sequence>
<dbReference type="InterPro" id="IPR002347">
    <property type="entry name" value="SDR_fam"/>
</dbReference>
<protein>
    <submittedName>
        <fullName evidence="1">Uncharacterized protein</fullName>
    </submittedName>
</protein>
<name>A0ABM1XPR7_AEDAL</name>